<evidence type="ECO:0000313" key="3">
    <source>
        <dbReference type="EMBL" id="MEZ0475467.1"/>
    </source>
</evidence>
<gene>
    <name evidence="3" type="ORF">AB6713_12715</name>
</gene>
<evidence type="ECO:0000313" key="4">
    <source>
        <dbReference type="Proteomes" id="UP001566331"/>
    </source>
</evidence>
<organism evidence="3 4">
    <name type="scientific">Luteimonas salinilitoris</name>
    <dbReference type="NCBI Taxonomy" id="3237697"/>
    <lineage>
        <taxon>Bacteria</taxon>
        <taxon>Pseudomonadati</taxon>
        <taxon>Pseudomonadota</taxon>
        <taxon>Gammaproteobacteria</taxon>
        <taxon>Lysobacterales</taxon>
        <taxon>Lysobacteraceae</taxon>
        <taxon>Luteimonas</taxon>
    </lineage>
</organism>
<accession>A0ABV4HRT1</accession>
<keyword evidence="2" id="KW-0472">Membrane</keyword>
<proteinExistence type="predicted"/>
<evidence type="ECO:0000256" key="2">
    <source>
        <dbReference type="SAM" id="Phobius"/>
    </source>
</evidence>
<feature type="transmembrane region" description="Helical" evidence="2">
    <location>
        <begin position="49"/>
        <end position="68"/>
    </location>
</feature>
<dbReference type="EMBL" id="JBFWIC010000017">
    <property type="protein sequence ID" value="MEZ0475467.1"/>
    <property type="molecule type" value="Genomic_DNA"/>
</dbReference>
<feature type="region of interest" description="Disordered" evidence="1">
    <location>
        <begin position="78"/>
        <end position="110"/>
    </location>
</feature>
<feature type="compositionally biased region" description="Low complexity" evidence="1">
    <location>
        <begin position="131"/>
        <end position="154"/>
    </location>
</feature>
<dbReference type="RefSeq" id="WP_370562514.1">
    <property type="nucleotide sequence ID" value="NZ_JBFWIB010000002.1"/>
</dbReference>
<keyword evidence="2" id="KW-0812">Transmembrane</keyword>
<protein>
    <submittedName>
        <fullName evidence="3">Uncharacterized protein</fullName>
    </submittedName>
</protein>
<keyword evidence="4" id="KW-1185">Reference proteome</keyword>
<feature type="region of interest" description="Disordered" evidence="1">
    <location>
        <begin position="217"/>
        <end position="249"/>
    </location>
</feature>
<sequence length="286" mass="29364">MNTGESNRPSLVAGTDRSPAGTRPRASILADMENRKPEKPAVAARRRPLLWLLMLACAVLVILAFLQLSARMFAPGAEGRDTPTGRETFGQTAPATQAPAMDPSGTVERGGAMIVDDPAAEETRAALAAIASASAESDTAPPAAAPANASSGAAGTRRQAPTASRAQAKRASRTATTPQPATGTTDLISTLLRIIKQDGTASAQQHESMDALIAQVQAEDDRTRSQNSAALASLGGPGDTGAQPARSPVVQEKLRACPKANTVAGIECRSQVCAQHAGEDAACPQQ</sequence>
<feature type="compositionally biased region" description="Low complexity" evidence="1">
    <location>
        <begin position="174"/>
        <end position="184"/>
    </location>
</feature>
<keyword evidence="2" id="KW-1133">Transmembrane helix</keyword>
<evidence type="ECO:0000256" key="1">
    <source>
        <dbReference type="SAM" id="MobiDB-lite"/>
    </source>
</evidence>
<reference evidence="3 4" key="1">
    <citation type="submission" date="2024-07" db="EMBL/GenBank/DDBJ databases">
        <title>Luteimonas salilacus sp. nov., isolated from the shore soil of Salt Lake in Tibet of China.</title>
        <authorList>
            <person name="Zhang X."/>
            <person name="Li A."/>
        </authorList>
    </citation>
    <scope>NUCLEOTIDE SEQUENCE [LARGE SCALE GENOMIC DNA]</scope>
    <source>
        <strain evidence="3 4">B3-2-R+30</strain>
    </source>
</reference>
<dbReference type="Proteomes" id="UP001566331">
    <property type="component" value="Unassembled WGS sequence"/>
</dbReference>
<feature type="region of interest" description="Disordered" evidence="1">
    <location>
        <begin position="1"/>
        <end position="26"/>
    </location>
</feature>
<feature type="region of interest" description="Disordered" evidence="1">
    <location>
        <begin position="131"/>
        <end position="184"/>
    </location>
</feature>
<name>A0ABV4HRT1_9GAMM</name>
<comment type="caution">
    <text evidence="3">The sequence shown here is derived from an EMBL/GenBank/DDBJ whole genome shotgun (WGS) entry which is preliminary data.</text>
</comment>